<dbReference type="EMBL" id="SRPY01000106">
    <property type="protein sequence ID" value="KAG5928626.1"/>
    <property type="molecule type" value="Genomic_DNA"/>
</dbReference>
<keyword evidence="3" id="KW-1185">Reference proteome</keyword>
<organism evidence="2 3">
    <name type="scientific">Claviceps africana</name>
    <dbReference type="NCBI Taxonomy" id="83212"/>
    <lineage>
        <taxon>Eukaryota</taxon>
        <taxon>Fungi</taxon>
        <taxon>Dikarya</taxon>
        <taxon>Ascomycota</taxon>
        <taxon>Pezizomycotina</taxon>
        <taxon>Sordariomycetes</taxon>
        <taxon>Hypocreomycetidae</taxon>
        <taxon>Hypocreales</taxon>
        <taxon>Clavicipitaceae</taxon>
        <taxon>Claviceps</taxon>
    </lineage>
</organism>
<protein>
    <submittedName>
        <fullName evidence="2">Uncharacterized protein</fullName>
    </submittedName>
</protein>
<dbReference type="Proteomes" id="UP000811619">
    <property type="component" value="Unassembled WGS sequence"/>
</dbReference>
<reference evidence="2" key="1">
    <citation type="journal article" date="2020" name="bioRxiv">
        <title>Whole genome comparisons of ergot fungi reveals the divergence and evolution of species within the genus Claviceps are the result of varying mechanisms driving genome evolution and host range expansion.</title>
        <authorList>
            <person name="Wyka S.A."/>
            <person name="Mondo S.J."/>
            <person name="Liu M."/>
            <person name="Dettman J."/>
            <person name="Nalam V."/>
            <person name="Broders K.D."/>
        </authorList>
    </citation>
    <scope>NUCLEOTIDE SEQUENCE</scope>
    <source>
        <strain evidence="2">CCC 489</strain>
    </source>
</reference>
<evidence type="ECO:0000313" key="2">
    <source>
        <dbReference type="EMBL" id="KAG5928626.1"/>
    </source>
</evidence>
<evidence type="ECO:0000256" key="1">
    <source>
        <dbReference type="SAM" id="MobiDB-lite"/>
    </source>
</evidence>
<accession>A0A8K0JAW3</accession>
<dbReference type="AlphaFoldDB" id="A0A8K0JAW3"/>
<feature type="region of interest" description="Disordered" evidence="1">
    <location>
        <begin position="34"/>
        <end position="92"/>
    </location>
</feature>
<sequence length="92" mass="10008">MASRPQQSLVELISRDAHAAATLRTVDMVAFLPSRRGPQGMVPMPRSGDGPTRRRSGRHTVNKASGKQFGMHTRRKTPMAVAGCREAAPRSI</sequence>
<proteinExistence type="predicted"/>
<gene>
    <name evidence="2" type="ORF">E4U42_000287</name>
</gene>
<evidence type="ECO:0000313" key="3">
    <source>
        <dbReference type="Proteomes" id="UP000811619"/>
    </source>
</evidence>
<comment type="caution">
    <text evidence="2">The sequence shown here is derived from an EMBL/GenBank/DDBJ whole genome shotgun (WGS) entry which is preliminary data.</text>
</comment>
<name>A0A8K0JAW3_9HYPO</name>